<dbReference type="InterPro" id="IPR002300">
    <property type="entry name" value="aa-tRNA-synth_Ia"/>
</dbReference>
<feature type="domain" description="Aminoacyl-tRNA synthetase class Ia" evidence="8">
    <location>
        <begin position="86"/>
        <end position="164"/>
    </location>
</feature>
<dbReference type="GO" id="GO:0006429">
    <property type="term" value="P:leucyl-tRNA aminoacylation"/>
    <property type="evidence" value="ECO:0007669"/>
    <property type="project" value="InterPro"/>
</dbReference>
<dbReference type="Pfam" id="PF00133">
    <property type="entry name" value="tRNA-synt_1"/>
    <property type="match status" value="2"/>
</dbReference>
<evidence type="ECO:0000256" key="5">
    <source>
        <dbReference type="ARBA" id="ARBA00022840"/>
    </source>
</evidence>
<evidence type="ECO:0000259" key="8">
    <source>
        <dbReference type="Pfam" id="PF00133"/>
    </source>
</evidence>
<proteinExistence type="inferred from homology"/>
<dbReference type="EMBL" id="JAJAGQ010000013">
    <property type="protein sequence ID" value="KAJ8545088.1"/>
    <property type="molecule type" value="Genomic_DNA"/>
</dbReference>
<evidence type="ECO:0000313" key="10">
    <source>
        <dbReference type="Proteomes" id="UP001152561"/>
    </source>
</evidence>
<keyword evidence="10" id="KW-1185">Reference proteome</keyword>
<evidence type="ECO:0000256" key="6">
    <source>
        <dbReference type="ARBA" id="ARBA00022917"/>
    </source>
</evidence>
<dbReference type="EC" id="6.1.1.4" evidence="2"/>
<dbReference type="SUPFAM" id="SSF52374">
    <property type="entry name" value="Nucleotidylyl transferase"/>
    <property type="match status" value="1"/>
</dbReference>
<name>A0A9Q1LYX2_9SOLA</name>
<dbReference type="AlphaFoldDB" id="A0A9Q1LYX2"/>
<dbReference type="Proteomes" id="UP001152561">
    <property type="component" value="Unassembled WGS sequence"/>
</dbReference>
<comment type="similarity">
    <text evidence="1">Belongs to the class-I aminoacyl-tRNA synthetase family.</text>
</comment>
<dbReference type="GO" id="GO:0004823">
    <property type="term" value="F:leucine-tRNA ligase activity"/>
    <property type="evidence" value="ECO:0007669"/>
    <property type="project" value="UniProtKB-EC"/>
</dbReference>
<dbReference type="GO" id="GO:0005829">
    <property type="term" value="C:cytosol"/>
    <property type="evidence" value="ECO:0007669"/>
    <property type="project" value="TreeGrafter"/>
</dbReference>
<dbReference type="Gene3D" id="3.40.50.620">
    <property type="entry name" value="HUPs"/>
    <property type="match status" value="1"/>
</dbReference>
<organism evidence="9 10">
    <name type="scientific">Anisodus acutangulus</name>
    <dbReference type="NCBI Taxonomy" id="402998"/>
    <lineage>
        <taxon>Eukaryota</taxon>
        <taxon>Viridiplantae</taxon>
        <taxon>Streptophyta</taxon>
        <taxon>Embryophyta</taxon>
        <taxon>Tracheophyta</taxon>
        <taxon>Spermatophyta</taxon>
        <taxon>Magnoliopsida</taxon>
        <taxon>eudicotyledons</taxon>
        <taxon>Gunneridae</taxon>
        <taxon>Pentapetalae</taxon>
        <taxon>asterids</taxon>
        <taxon>lamiids</taxon>
        <taxon>Solanales</taxon>
        <taxon>Solanaceae</taxon>
        <taxon>Solanoideae</taxon>
        <taxon>Hyoscyameae</taxon>
        <taxon>Anisodus</taxon>
    </lineage>
</organism>
<evidence type="ECO:0000256" key="7">
    <source>
        <dbReference type="ARBA" id="ARBA00023146"/>
    </source>
</evidence>
<protein>
    <recommendedName>
        <fullName evidence="2">leucine--tRNA ligase</fullName>
        <ecNumber evidence="2">6.1.1.4</ecNumber>
    </recommendedName>
</protein>
<dbReference type="PANTHER" id="PTHR43740:SF2">
    <property type="entry name" value="LEUCINE--TRNA LIGASE, MITOCHONDRIAL"/>
    <property type="match status" value="1"/>
</dbReference>
<evidence type="ECO:0000256" key="1">
    <source>
        <dbReference type="ARBA" id="ARBA00005594"/>
    </source>
</evidence>
<keyword evidence="3" id="KW-0436">Ligase</keyword>
<keyword evidence="6" id="KW-0648">Protein biosynthesis</keyword>
<keyword evidence="5" id="KW-0067">ATP-binding</keyword>
<dbReference type="PANTHER" id="PTHR43740">
    <property type="entry name" value="LEUCYL-TRNA SYNTHETASE"/>
    <property type="match status" value="1"/>
</dbReference>
<dbReference type="FunFam" id="1.10.730.10:FF:000012">
    <property type="entry name" value="Leucine--tRNA ligase"/>
    <property type="match status" value="1"/>
</dbReference>
<gene>
    <name evidence="9" type="ORF">K7X08_017671</name>
</gene>
<sequence>MHTQFHTSTHHHFPPQLLPCPPLHRRTLTLSAQHRRQFCTHVRFRVSNCTKSSNGSTVTEVVKAVDGKSTNEQVKRAYPFHEIEPKWQHYWEENKTFRTPDEIDTSKPKFYVLDMFPYPSGAGLHFGHPLGYTATYILARFKRMQGFNVLHPMGWDAFGLPAEQYAIEFKSIGFSYDWDREVSTTEHDYYKWTRWIFLQLLKRGLAYQAEVPVNWCPALGTVLANEEVIDGVSERGGHPVIRKWMLKITAYADRLLEDLDDLDWPESIKEMQRN</sequence>
<accession>A0A9Q1LYX2</accession>
<feature type="domain" description="Aminoacyl-tRNA synthetase class Ia" evidence="8">
    <location>
        <begin position="167"/>
        <end position="266"/>
    </location>
</feature>
<keyword evidence="7" id="KW-0030">Aminoacyl-tRNA synthetase</keyword>
<dbReference type="PRINTS" id="PR00985">
    <property type="entry name" value="TRNASYNTHLEU"/>
</dbReference>
<evidence type="ECO:0000256" key="2">
    <source>
        <dbReference type="ARBA" id="ARBA00013164"/>
    </source>
</evidence>
<dbReference type="InterPro" id="IPR002302">
    <property type="entry name" value="Leu-tRNA-ligase"/>
</dbReference>
<evidence type="ECO:0000256" key="3">
    <source>
        <dbReference type="ARBA" id="ARBA00022598"/>
    </source>
</evidence>
<evidence type="ECO:0000313" key="9">
    <source>
        <dbReference type="EMBL" id="KAJ8545088.1"/>
    </source>
</evidence>
<evidence type="ECO:0000256" key="4">
    <source>
        <dbReference type="ARBA" id="ARBA00022741"/>
    </source>
</evidence>
<dbReference type="InterPro" id="IPR014729">
    <property type="entry name" value="Rossmann-like_a/b/a_fold"/>
</dbReference>
<dbReference type="OrthoDB" id="15954at2759"/>
<reference evidence="10" key="1">
    <citation type="journal article" date="2023" name="Proc. Natl. Acad. Sci. U.S.A.">
        <title>Genomic and structural basis for evolution of tropane alkaloid biosynthesis.</title>
        <authorList>
            <person name="Wanga Y.-J."/>
            <person name="Taina T."/>
            <person name="Yua J.-Y."/>
            <person name="Lia J."/>
            <person name="Xua B."/>
            <person name="Chenc J."/>
            <person name="D'Auriad J.C."/>
            <person name="Huanga J.-P."/>
            <person name="Huanga S.-X."/>
        </authorList>
    </citation>
    <scope>NUCLEOTIDE SEQUENCE [LARGE SCALE GENOMIC DNA]</scope>
    <source>
        <strain evidence="10">cv. KIB-2019</strain>
    </source>
</reference>
<dbReference type="GO" id="GO:0005524">
    <property type="term" value="F:ATP binding"/>
    <property type="evidence" value="ECO:0007669"/>
    <property type="project" value="UniProtKB-KW"/>
</dbReference>
<keyword evidence="4" id="KW-0547">Nucleotide-binding</keyword>
<comment type="caution">
    <text evidence="9">The sequence shown here is derived from an EMBL/GenBank/DDBJ whole genome shotgun (WGS) entry which is preliminary data.</text>
</comment>